<organism evidence="3 4">
    <name type="scientific">Gehongia tenuis</name>
    <dbReference type="NCBI Taxonomy" id="2763655"/>
    <lineage>
        <taxon>Bacteria</taxon>
        <taxon>Bacillati</taxon>
        <taxon>Bacillota</taxon>
        <taxon>Clostridia</taxon>
        <taxon>Christensenellales</taxon>
        <taxon>Christensenellaceae</taxon>
        <taxon>Gehongia</taxon>
    </lineage>
</organism>
<gene>
    <name evidence="3" type="ORF">H8696_07235</name>
</gene>
<comment type="caution">
    <text evidence="3">The sequence shown here is derived from an EMBL/GenBank/DDBJ whole genome shotgun (WGS) entry which is preliminary data.</text>
</comment>
<proteinExistence type="inferred from homology"/>
<dbReference type="GO" id="GO:0046872">
    <property type="term" value="F:metal ion binding"/>
    <property type="evidence" value="ECO:0007669"/>
    <property type="project" value="InterPro"/>
</dbReference>
<dbReference type="Gene3D" id="2.60.40.200">
    <property type="entry name" value="Superoxide dismutase, copper/zinc binding domain"/>
    <property type="match status" value="1"/>
</dbReference>
<accession>A0A926D5D7</accession>
<dbReference type="InterPro" id="IPR001424">
    <property type="entry name" value="SOD_Cu_Zn_dom"/>
</dbReference>
<dbReference type="EMBL" id="JACRSR010000002">
    <property type="protein sequence ID" value="MBC8531642.1"/>
    <property type="molecule type" value="Genomic_DNA"/>
</dbReference>
<dbReference type="RefSeq" id="WP_249316254.1">
    <property type="nucleotide sequence ID" value="NZ_JACRSR010000002.1"/>
</dbReference>
<feature type="domain" description="Superoxide dismutase copper/zinc binding" evidence="2">
    <location>
        <begin position="27"/>
        <end position="147"/>
    </location>
</feature>
<comment type="similarity">
    <text evidence="1">Belongs to the Cu-Zn superoxide dismutase family.</text>
</comment>
<evidence type="ECO:0000256" key="1">
    <source>
        <dbReference type="ARBA" id="ARBA00010457"/>
    </source>
</evidence>
<evidence type="ECO:0000259" key="2">
    <source>
        <dbReference type="Pfam" id="PF00080"/>
    </source>
</evidence>
<evidence type="ECO:0000313" key="3">
    <source>
        <dbReference type="EMBL" id="MBC8531642.1"/>
    </source>
</evidence>
<protein>
    <submittedName>
        <fullName evidence="3">Superoxide dismutase family protein</fullName>
    </submittedName>
</protein>
<evidence type="ECO:0000313" key="4">
    <source>
        <dbReference type="Proteomes" id="UP000623172"/>
    </source>
</evidence>
<sequence length="159" mass="17118">MNVFPIQAEGAMSAVAKIEGIAGHPEVQGTVTFHESQQGTVVCADLRNVPCDDDDFRALHIYSNTSCDNLDASFRTNRGYNTVPAQPSHTGSFPIALCSGGQAQMCFVTDRFTPQDVIGQTVVLYSTDDDDDFHPFDDDTRIACGVVEAAQPSATITIK</sequence>
<reference evidence="3" key="1">
    <citation type="submission" date="2020-08" db="EMBL/GenBank/DDBJ databases">
        <title>Genome public.</title>
        <authorList>
            <person name="Liu C."/>
            <person name="Sun Q."/>
        </authorList>
    </citation>
    <scope>NUCLEOTIDE SEQUENCE</scope>
    <source>
        <strain evidence="3">NSJ-53</strain>
    </source>
</reference>
<name>A0A926D5D7_9FIRM</name>
<dbReference type="Proteomes" id="UP000623172">
    <property type="component" value="Unassembled WGS sequence"/>
</dbReference>
<dbReference type="SUPFAM" id="SSF49329">
    <property type="entry name" value="Cu,Zn superoxide dismutase-like"/>
    <property type="match status" value="1"/>
</dbReference>
<dbReference type="GO" id="GO:0006801">
    <property type="term" value="P:superoxide metabolic process"/>
    <property type="evidence" value="ECO:0007669"/>
    <property type="project" value="InterPro"/>
</dbReference>
<dbReference type="AlphaFoldDB" id="A0A926D5D7"/>
<keyword evidence="4" id="KW-1185">Reference proteome</keyword>
<dbReference type="InterPro" id="IPR036423">
    <property type="entry name" value="SOD-like_Cu/Zn_dom_sf"/>
</dbReference>
<dbReference type="Pfam" id="PF00080">
    <property type="entry name" value="Sod_Cu"/>
    <property type="match status" value="1"/>
</dbReference>